<evidence type="ECO:0000256" key="1">
    <source>
        <dbReference type="PROSITE-ProRule" id="PRU00520"/>
    </source>
</evidence>
<evidence type="ECO:0000313" key="4">
    <source>
        <dbReference type="EMBL" id="JAG87401.1"/>
    </source>
</evidence>
<dbReference type="AlphaFoldDB" id="A0A0C9RL93"/>
<comment type="similarity">
    <text evidence="2">Belongs to the acylphosphatase family.</text>
</comment>
<feature type="domain" description="Acylphosphatase-like" evidence="3">
    <location>
        <begin position="40"/>
        <end position="126"/>
    </location>
</feature>
<evidence type="ECO:0000256" key="2">
    <source>
        <dbReference type="RuleBase" id="RU004168"/>
    </source>
</evidence>
<dbReference type="EMBL" id="GCHU01012561">
    <property type="protein sequence ID" value="JAG87401.1"/>
    <property type="molecule type" value="Transcribed_RNA"/>
</dbReference>
<dbReference type="PANTHER" id="PTHR47268">
    <property type="entry name" value="ACYLPHOSPHATASE"/>
    <property type="match status" value="1"/>
</dbReference>
<dbReference type="PROSITE" id="PS51160">
    <property type="entry name" value="ACYLPHOSPHATASE_3"/>
    <property type="match status" value="1"/>
</dbReference>
<feature type="active site" evidence="1">
    <location>
        <position position="73"/>
    </location>
</feature>
<name>A0A0C9RL93_9CONI</name>
<dbReference type="GO" id="GO:0003998">
    <property type="term" value="F:acylphosphatase activity"/>
    <property type="evidence" value="ECO:0007669"/>
    <property type="project" value="UniProtKB-EC"/>
</dbReference>
<dbReference type="InterPro" id="IPR036046">
    <property type="entry name" value="Acylphosphatase-like_dom_sf"/>
</dbReference>
<keyword evidence="1" id="KW-0378">Hydrolase</keyword>
<dbReference type="PANTHER" id="PTHR47268:SF4">
    <property type="entry name" value="ACYLPHOSPHATASE"/>
    <property type="match status" value="1"/>
</dbReference>
<comment type="catalytic activity">
    <reaction evidence="1">
        <text>an acyl phosphate + H2O = a carboxylate + phosphate + H(+)</text>
        <dbReference type="Rhea" id="RHEA:14965"/>
        <dbReference type="ChEBI" id="CHEBI:15377"/>
        <dbReference type="ChEBI" id="CHEBI:15378"/>
        <dbReference type="ChEBI" id="CHEBI:29067"/>
        <dbReference type="ChEBI" id="CHEBI:43474"/>
        <dbReference type="ChEBI" id="CHEBI:59918"/>
        <dbReference type="EC" id="3.6.1.7"/>
    </reaction>
</comment>
<dbReference type="PRINTS" id="PR00112">
    <property type="entry name" value="ACYLPHPHTASE"/>
</dbReference>
<accession>A0A0C9RL93</accession>
<feature type="active site" evidence="1">
    <location>
        <position position="55"/>
    </location>
</feature>
<dbReference type="EC" id="3.6.1.7" evidence="1"/>
<dbReference type="Pfam" id="PF00708">
    <property type="entry name" value="Acylphosphatase"/>
    <property type="match status" value="1"/>
</dbReference>
<organism evidence="4">
    <name type="scientific">Wollemia nobilis</name>
    <dbReference type="NCBI Taxonomy" id="56998"/>
    <lineage>
        <taxon>Eukaryota</taxon>
        <taxon>Viridiplantae</taxon>
        <taxon>Streptophyta</taxon>
        <taxon>Embryophyta</taxon>
        <taxon>Tracheophyta</taxon>
        <taxon>Spermatophyta</taxon>
        <taxon>Pinopsida</taxon>
        <taxon>Pinidae</taxon>
        <taxon>Conifers II</taxon>
        <taxon>Araucariales</taxon>
        <taxon>Araucariaceae</taxon>
        <taxon>Wollemia</taxon>
    </lineage>
</organism>
<evidence type="ECO:0000259" key="3">
    <source>
        <dbReference type="PROSITE" id="PS51160"/>
    </source>
</evidence>
<dbReference type="InterPro" id="IPR001792">
    <property type="entry name" value="Acylphosphatase-like_dom"/>
</dbReference>
<dbReference type="Gene3D" id="3.30.70.100">
    <property type="match status" value="1"/>
</dbReference>
<dbReference type="SUPFAM" id="SSF54975">
    <property type="entry name" value="Acylphosphatase/BLUF domain-like"/>
    <property type="match status" value="1"/>
</dbReference>
<reference evidence="4" key="1">
    <citation type="submission" date="2015-02" db="EMBL/GenBank/DDBJ databases">
        <title>A transcriptome of Wollemia nobilis - a relic of Gondwana.</title>
        <authorList>
            <person name="Chia J.Y."/>
            <person name="Leong Y.S."/>
            <person name="Abdul Karim S."/>
            <person name="Wan Azmi N."/>
            <person name="Hercus R."/>
            <person name="Croft L."/>
        </authorList>
    </citation>
    <scope>NUCLEOTIDE SEQUENCE</scope>
    <source>
        <strain evidence="4">MaeBrown</strain>
        <tissue evidence="4">Leaf</tissue>
    </source>
</reference>
<dbReference type="InterPro" id="IPR017968">
    <property type="entry name" value="Acylphosphatase_CS"/>
</dbReference>
<protein>
    <recommendedName>
        <fullName evidence="1">acylphosphatase</fullName>
        <ecNumber evidence="1">3.6.1.7</ecNumber>
    </recommendedName>
</protein>
<dbReference type="InterPro" id="IPR020456">
    <property type="entry name" value="Acylphosphatase"/>
</dbReference>
<proteinExistence type="inferred from homology"/>
<dbReference type="PROSITE" id="PS00151">
    <property type="entry name" value="ACYLPHOSPHATASE_2"/>
    <property type="match status" value="1"/>
</dbReference>
<sequence length="128" mass="13829">MTGSLALLPVLKIPANSSTRSKYLSTLRMSSASSSAEAKTVNVRVKGVVQGVFYRKFTAENAQQLGLKGWVRNRRDGTVEAVFSGDTKSVDDMLERCKRGPPAAVVTAVNVNPTEEPVGETFELKPTQ</sequence>